<evidence type="ECO:0000256" key="1">
    <source>
        <dbReference type="SAM" id="Phobius"/>
    </source>
</evidence>
<sequence length="325" mass="36971">MTDYENIHHSCNTRLTLRASLFLLLGHFNPVTLYSSSPRNEKSLGNNASDDVNVSVNDSIYTSTLPPRSPDICLKFDTTSLGGMFLNSINTNDSVKHMLEIYELAIWQCILSTTESVYPEVRWERTCLLMGSTKDEIHFTLRAPMQTRTAAFRNVTCIIYGHAFFLFKLVTMDIDNCTFSCFIEHTAIQIDGSEKVTPMASFSVKVFVQDMFDQDLGFSFERWGCARYFQFIKIVSSVGAVLAVSIYLVWYKIYLTRSKAINEGIMWPTQRPIAFANARYSLELGGLRGALKIPKLKIQVFTRVRNRNPGSEVKRFTAQPPRLSL</sequence>
<evidence type="ECO:0000313" key="2">
    <source>
        <dbReference type="Proteomes" id="UP001165740"/>
    </source>
</evidence>
<keyword evidence="1" id="KW-1133">Transmembrane helix</keyword>
<reference evidence="3" key="1">
    <citation type="submission" date="2025-08" db="UniProtKB">
        <authorList>
            <consortium name="RefSeq"/>
        </authorList>
    </citation>
    <scope>IDENTIFICATION</scope>
</reference>
<dbReference type="RefSeq" id="XP_055866109.1">
    <property type="nucleotide sequence ID" value="XM_056010134.1"/>
</dbReference>
<dbReference type="GeneID" id="106055145"/>
<dbReference type="OrthoDB" id="10318447at2759"/>
<name>A0A9W2YTX1_BIOGL</name>
<feature type="transmembrane region" description="Helical" evidence="1">
    <location>
        <begin position="228"/>
        <end position="250"/>
    </location>
</feature>
<keyword evidence="1" id="KW-0472">Membrane</keyword>
<accession>A0A9W2YTX1</accession>
<keyword evidence="1" id="KW-0812">Transmembrane</keyword>
<proteinExistence type="predicted"/>
<keyword evidence="2" id="KW-1185">Reference proteome</keyword>
<dbReference type="AlphaFoldDB" id="A0A9W2YTX1"/>
<organism evidence="2 3">
    <name type="scientific">Biomphalaria glabrata</name>
    <name type="common">Bloodfluke planorb</name>
    <name type="synonym">Freshwater snail</name>
    <dbReference type="NCBI Taxonomy" id="6526"/>
    <lineage>
        <taxon>Eukaryota</taxon>
        <taxon>Metazoa</taxon>
        <taxon>Spiralia</taxon>
        <taxon>Lophotrochozoa</taxon>
        <taxon>Mollusca</taxon>
        <taxon>Gastropoda</taxon>
        <taxon>Heterobranchia</taxon>
        <taxon>Euthyneura</taxon>
        <taxon>Panpulmonata</taxon>
        <taxon>Hygrophila</taxon>
        <taxon>Lymnaeoidea</taxon>
        <taxon>Planorbidae</taxon>
        <taxon>Biomphalaria</taxon>
    </lineage>
</organism>
<dbReference type="Proteomes" id="UP001165740">
    <property type="component" value="Chromosome 14"/>
</dbReference>
<evidence type="ECO:0000313" key="3">
    <source>
        <dbReference type="RefSeq" id="XP_055866109.1"/>
    </source>
</evidence>
<gene>
    <name evidence="3" type="primary">LOC106055145</name>
</gene>
<protein>
    <submittedName>
        <fullName evidence="3">Uncharacterized protein LOC106055145 isoform X1</fullName>
    </submittedName>
</protein>